<organism evidence="3 4">
    <name type="scientific">Rhizobium etli bv. mimosae str. IE4771</name>
    <dbReference type="NCBI Taxonomy" id="1432050"/>
    <lineage>
        <taxon>Bacteria</taxon>
        <taxon>Pseudomonadati</taxon>
        <taxon>Pseudomonadota</taxon>
        <taxon>Alphaproteobacteria</taxon>
        <taxon>Hyphomicrobiales</taxon>
        <taxon>Rhizobiaceae</taxon>
        <taxon>Rhizobium/Agrobacterium group</taxon>
        <taxon>Rhizobium</taxon>
    </lineage>
</organism>
<proteinExistence type="predicted"/>
<dbReference type="Pfam" id="PF13088">
    <property type="entry name" value="BNR_2"/>
    <property type="match status" value="1"/>
</dbReference>
<dbReference type="InterPro" id="IPR011040">
    <property type="entry name" value="Sialidase"/>
</dbReference>
<protein>
    <submittedName>
        <fullName evidence="3">Neuraminidase protein</fullName>
    </submittedName>
</protein>
<evidence type="ECO:0000259" key="2">
    <source>
        <dbReference type="Pfam" id="PF13088"/>
    </source>
</evidence>
<accession>A0A060IDA9</accession>
<keyword evidence="3" id="KW-0614">Plasmid</keyword>
<dbReference type="PANTHER" id="PTHR43752">
    <property type="entry name" value="BNR/ASP-BOX REPEAT FAMILY PROTEIN"/>
    <property type="match status" value="1"/>
</dbReference>
<evidence type="ECO:0000313" key="4">
    <source>
        <dbReference type="Proteomes" id="UP000027180"/>
    </source>
</evidence>
<dbReference type="EMBL" id="CP006991">
    <property type="protein sequence ID" value="AIC31579.1"/>
    <property type="molecule type" value="Genomic_DNA"/>
</dbReference>
<dbReference type="SUPFAM" id="SSF50939">
    <property type="entry name" value="Sialidases"/>
    <property type="match status" value="1"/>
</dbReference>
<dbReference type="OrthoDB" id="41724at2"/>
<feature type="domain" description="Sialidase" evidence="2">
    <location>
        <begin position="51"/>
        <end position="375"/>
    </location>
</feature>
<sequence length="395" mass="42733">MRFTGLPSEAVPALMTGAVTPHPSVAGRADAYLPSPCIQNHAANLAFLPDGTLTCVWFGGTMEGMGDISIYMSRLAPGSDRWSDPEKMSDDPEKSEQNPLIFNAPDGKIWLLYTSQTSGNQDGSIVKFRTSNDGGKTFGPVQILCDSPGTLVRQPIVVNDRGDWLLPIFRCVGLEGRRWSGDADTAAVLISCDRGANWQMVDIWDSLGAVHMNILPLGGSEMVAFYRNRFAETILSSRSADGGESWSPPEPTELPNNNSSIQATVLDDGGIAMVYNHSNATMSDARRQSLYDEIEGDVAGESAAIVADAGRKAVWGVPRAPLSLAISRDGGRTFPQRMDLDTGDGFCLSNNSKDSLNREFSYPSVIQGSDGTLHVAYTYYRRAIKYVRLAPQALP</sequence>
<dbReference type="RefSeq" id="WP_040142888.1">
    <property type="nucleotide sequence ID" value="NZ_CP006991.1"/>
</dbReference>
<evidence type="ECO:0000256" key="1">
    <source>
        <dbReference type="SAM" id="MobiDB-lite"/>
    </source>
</evidence>
<dbReference type="CDD" id="cd15482">
    <property type="entry name" value="Sialidase_non-viral"/>
    <property type="match status" value="1"/>
</dbReference>
<reference evidence="3 4" key="1">
    <citation type="submission" date="2013-12" db="EMBL/GenBank/DDBJ databases">
        <title>Complete genome sequence of Rhizobium etli bv. mimosae IE4771.</title>
        <authorList>
            <person name="Bustos P."/>
            <person name="Santamaria R.I."/>
            <person name="Lozano L."/>
            <person name="Ormeno-Orrillo E."/>
            <person name="Rogel M.A."/>
            <person name="Romero D."/>
            <person name="Cevallos M.A."/>
            <person name="Martinez-Romero E."/>
            <person name="Gonzalez V."/>
        </authorList>
    </citation>
    <scope>NUCLEOTIDE SEQUENCE [LARGE SCALE GENOMIC DNA]</scope>
    <source>
        <strain evidence="3 4">IE4771</strain>
        <plasmid evidence="4">Plasmid pRetIE4771e</plasmid>
    </source>
</reference>
<dbReference type="InterPro" id="IPR036278">
    <property type="entry name" value="Sialidase_sf"/>
</dbReference>
<dbReference type="Proteomes" id="UP000027180">
    <property type="component" value="Plasmid pRetIE4771e"/>
</dbReference>
<dbReference type="PANTHER" id="PTHR43752:SF2">
    <property type="entry name" value="BNR_ASP-BOX REPEAT FAMILY PROTEIN"/>
    <property type="match status" value="1"/>
</dbReference>
<dbReference type="AlphaFoldDB" id="A0A060IDA9"/>
<feature type="region of interest" description="Disordered" evidence="1">
    <location>
        <begin position="238"/>
        <end position="259"/>
    </location>
</feature>
<name>A0A060IDA9_RHIET</name>
<dbReference type="HOGENOM" id="CLU_007128_0_0_5"/>
<dbReference type="KEGG" id="rei:IE4771_PE00355"/>
<geneLocation type="plasmid" evidence="3 4">
    <name>pRetIE4771e</name>
</geneLocation>
<evidence type="ECO:0000313" key="3">
    <source>
        <dbReference type="EMBL" id="AIC31579.1"/>
    </source>
</evidence>
<gene>
    <name evidence="3" type="ORF">IE4771_PE00355</name>
</gene>
<dbReference type="Gene3D" id="2.120.10.10">
    <property type="match status" value="1"/>
</dbReference>